<dbReference type="Proteomes" id="UP000654993">
    <property type="component" value="Unassembled WGS sequence"/>
</dbReference>
<sequence length="167" mass="19066">MAAKNLLQRMNELISAHEQLLEAAEHKRRVIIQHDREELTKCYHEELRILEQISKIQKVWQQTASDYMREKGLPSDSVTVDHIAELLAKDEGRDDFQQAAERLIALIQAIKQTNQHNRQLIDRSLQHIDVLVELYQGSGGQEVTYSNPASAKYASAGSMGNRFESKA</sequence>
<dbReference type="InterPro" id="IPR007809">
    <property type="entry name" value="FlgN-like"/>
</dbReference>
<organism evidence="2 3">
    <name type="scientific">Insulibacter thermoxylanivorax</name>
    <dbReference type="NCBI Taxonomy" id="2749268"/>
    <lineage>
        <taxon>Bacteria</taxon>
        <taxon>Bacillati</taxon>
        <taxon>Bacillota</taxon>
        <taxon>Bacilli</taxon>
        <taxon>Bacillales</taxon>
        <taxon>Paenibacillaceae</taxon>
        <taxon>Insulibacter</taxon>
    </lineage>
</organism>
<evidence type="ECO:0000256" key="1">
    <source>
        <dbReference type="ARBA" id="ARBA00022795"/>
    </source>
</evidence>
<gene>
    <name evidence="2" type="ORF">PRECH8_24560</name>
</gene>
<dbReference type="AlphaFoldDB" id="A0A916QE91"/>
<evidence type="ECO:0008006" key="4">
    <source>
        <dbReference type="Google" id="ProtNLM"/>
    </source>
</evidence>
<comment type="caution">
    <text evidence="2">The sequence shown here is derived from an EMBL/GenBank/DDBJ whole genome shotgun (WGS) entry which is preliminary data.</text>
</comment>
<evidence type="ECO:0000313" key="2">
    <source>
        <dbReference type="EMBL" id="GFR39160.1"/>
    </source>
</evidence>
<name>A0A916QE91_9BACL</name>
<dbReference type="InterPro" id="IPR036679">
    <property type="entry name" value="FlgN-like_sf"/>
</dbReference>
<dbReference type="RefSeq" id="WP_200967370.1">
    <property type="nucleotide sequence ID" value="NZ_BMAQ01000035.1"/>
</dbReference>
<dbReference type="Gene3D" id="1.20.58.300">
    <property type="entry name" value="FlgN-like"/>
    <property type="match status" value="1"/>
</dbReference>
<dbReference type="Pfam" id="PF05130">
    <property type="entry name" value="FlgN"/>
    <property type="match status" value="1"/>
</dbReference>
<keyword evidence="1" id="KW-1005">Bacterial flagellum biogenesis</keyword>
<dbReference type="SUPFAM" id="SSF140566">
    <property type="entry name" value="FlgN-like"/>
    <property type="match status" value="1"/>
</dbReference>
<evidence type="ECO:0000313" key="3">
    <source>
        <dbReference type="Proteomes" id="UP000654993"/>
    </source>
</evidence>
<protein>
    <recommendedName>
        <fullName evidence="4">FlgN protein</fullName>
    </recommendedName>
</protein>
<dbReference type="GO" id="GO:0044780">
    <property type="term" value="P:bacterial-type flagellum assembly"/>
    <property type="evidence" value="ECO:0007669"/>
    <property type="project" value="InterPro"/>
</dbReference>
<reference evidence="2" key="2">
    <citation type="journal article" date="2021" name="Data Brief">
        <title>Draft genome sequence data of the facultative, thermophilic, xylanolytic bacterium Paenibacillus sp. strain DA-C8.</title>
        <authorList>
            <person name="Chhe C."/>
            <person name="Uke A."/>
            <person name="Baramee S."/>
            <person name="Ungkulpasvich U."/>
            <person name="Tachaapaikoon C."/>
            <person name="Pason P."/>
            <person name="Waeonukul R."/>
            <person name="Ratanakhanokchai K."/>
            <person name="Kosugi A."/>
        </authorList>
    </citation>
    <scope>NUCLEOTIDE SEQUENCE</scope>
    <source>
        <strain evidence="2">DA-C8</strain>
    </source>
</reference>
<accession>A0A916QE91</accession>
<proteinExistence type="predicted"/>
<dbReference type="EMBL" id="BMAQ01000035">
    <property type="protein sequence ID" value="GFR39160.1"/>
    <property type="molecule type" value="Genomic_DNA"/>
</dbReference>
<keyword evidence="3" id="KW-1185">Reference proteome</keyword>
<reference evidence="2" key="1">
    <citation type="submission" date="2020-08" db="EMBL/GenBank/DDBJ databases">
        <authorList>
            <person name="Uke A."/>
            <person name="Chhe C."/>
            <person name="Baramee S."/>
            <person name="Kosugi A."/>
        </authorList>
    </citation>
    <scope>NUCLEOTIDE SEQUENCE</scope>
    <source>
        <strain evidence="2">DA-C8</strain>
    </source>
</reference>